<dbReference type="Pfam" id="PF05380">
    <property type="entry name" value="Peptidase_A17"/>
    <property type="match status" value="1"/>
</dbReference>
<evidence type="ECO:0000256" key="7">
    <source>
        <dbReference type="ARBA" id="ARBA00022723"/>
    </source>
</evidence>
<sequence>MFGVNVSPFLLSATIKHHIEKYREQYPAATELLDTCLYVDDVISGADDISQALKISKDADTIMKDASMKLRKWNSNDQALMKTWEYEGLETHPHHSENNSGVQSSKVLGIPWNVIHDYFTIDVKGLLELDTSKPVTKRIVLQSAGKIYDPVGFLSPYTIKLKCLLQELWLRKLAWDDELPPDIYATWLQWRFIHNCRTRSAKIKGPLTSQEVSYAENWLIRSLHEKEFPEEMRKLLAALCAIVLVVIYNIMHSKKRKLPPGPINLPFVGYLPFLGEKPHITFQKLSEKYGPVFRLRLGMSSAVIITDYNIMKEAFSKSATLNRPPNFSQTVPDGLGLSSVNGQEWIEQRRYTMRTIKHMGLGKSKWQNFVQDEVDEYVQLLEKQKGKPFDPKSSLIASIANNIFNLIFGYRLPHESSQTSVIIQAIPSFPKLFNQTGLFMIPGMFTLFKLAGLSPEFTDMIAFKNFFREEVDKKKNKKEGKNETSFTEDYLCRMKEESKVETSFQETHLLGNIQSLILGGTGTIVYTLLWLFLAMAIHPEIQQKVQEEVDNVLRKSKPQWSEHLKMPYTYAAILECMRWRTIVPNNALRWTSENVQIGDYDVPKNTVIIASLWNVQNDSKIWKNPSKFIPERFINDNGEVMPKPDGWVPFSLGKRNCPGDTAAMIELFLYFTTIIQKFTILVPDTKPLPDLDGTAHLLLIPKPYKLKFVPRL</sequence>
<keyword evidence="16" id="KW-1185">Reference proteome</keyword>
<evidence type="ECO:0000256" key="11">
    <source>
        <dbReference type="ARBA" id="ARBA00023004"/>
    </source>
</evidence>
<dbReference type="SUPFAM" id="SSF48264">
    <property type="entry name" value="Cytochrome P450"/>
    <property type="match status" value="1"/>
</dbReference>
<keyword evidence="8" id="KW-0256">Endoplasmic reticulum</keyword>
<dbReference type="GO" id="GO:0006082">
    <property type="term" value="P:organic acid metabolic process"/>
    <property type="evidence" value="ECO:0007669"/>
    <property type="project" value="TreeGrafter"/>
</dbReference>
<evidence type="ECO:0000256" key="8">
    <source>
        <dbReference type="ARBA" id="ARBA00022824"/>
    </source>
</evidence>
<keyword evidence="13" id="KW-0472">Membrane</keyword>
<dbReference type="CDD" id="cd20617">
    <property type="entry name" value="CYP1_2-like"/>
    <property type="match status" value="1"/>
</dbReference>
<dbReference type="FunFam" id="1.10.630.10:FF:000238">
    <property type="entry name" value="Cytochrome P450 2A6"/>
    <property type="match status" value="1"/>
</dbReference>
<dbReference type="AlphaFoldDB" id="A0A8X6TKN0"/>
<dbReference type="InterPro" id="IPR002401">
    <property type="entry name" value="Cyt_P450_E_grp-I"/>
</dbReference>
<keyword evidence="7 14" id="KW-0479">Metal-binding</keyword>
<gene>
    <name evidence="15" type="primary">Cyp2d9</name>
    <name evidence="15" type="ORF">NPIL_85001</name>
</gene>
<keyword evidence="11 14" id="KW-0408">Iron</keyword>
<comment type="function">
    <text evidence="2">May be involved in the metabolism of insect hormones and in the breakdown of synthetic insecticides.</text>
</comment>
<dbReference type="GO" id="GO:0020037">
    <property type="term" value="F:heme binding"/>
    <property type="evidence" value="ECO:0007669"/>
    <property type="project" value="InterPro"/>
</dbReference>
<dbReference type="PRINTS" id="PR00463">
    <property type="entry name" value="EP450I"/>
</dbReference>
<keyword evidence="6 14" id="KW-0349">Heme</keyword>
<evidence type="ECO:0000256" key="1">
    <source>
        <dbReference type="ARBA" id="ARBA00001971"/>
    </source>
</evidence>
<evidence type="ECO:0000256" key="5">
    <source>
        <dbReference type="ARBA" id="ARBA00010617"/>
    </source>
</evidence>
<keyword evidence="12" id="KW-0503">Monooxygenase</keyword>
<reference evidence="15" key="1">
    <citation type="submission" date="2020-08" db="EMBL/GenBank/DDBJ databases">
        <title>Multicomponent nature underlies the extraordinary mechanical properties of spider dragline silk.</title>
        <authorList>
            <person name="Kono N."/>
            <person name="Nakamura H."/>
            <person name="Mori M."/>
            <person name="Yoshida Y."/>
            <person name="Ohtoshi R."/>
            <person name="Malay A.D."/>
            <person name="Moran D.A.P."/>
            <person name="Tomita M."/>
            <person name="Numata K."/>
            <person name="Arakawa K."/>
        </authorList>
    </citation>
    <scope>NUCLEOTIDE SEQUENCE</scope>
</reference>
<dbReference type="EMBL" id="BMAW01105749">
    <property type="protein sequence ID" value="GFT20799.1"/>
    <property type="molecule type" value="Genomic_DNA"/>
</dbReference>
<dbReference type="PANTHER" id="PTHR24300:SF375">
    <property type="entry name" value="CYTOCHROME P450 FAMILY"/>
    <property type="match status" value="1"/>
</dbReference>
<evidence type="ECO:0000256" key="14">
    <source>
        <dbReference type="PIRSR" id="PIRSR602401-1"/>
    </source>
</evidence>
<protein>
    <submittedName>
        <fullName evidence="15">Cytochrome P450 2D9</fullName>
    </submittedName>
</protein>
<evidence type="ECO:0000256" key="6">
    <source>
        <dbReference type="ARBA" id="ARBA00022617"/>
    </source>
</evidence>
<keyword evidence="9" id="KW-0492">Microsome</keyword>
<dbReference type="InterPro" id="IPR001128">
    <property type="entry name" value="Cyt_P450"/>
</dbReference>
<dbReference type="InterPro" id="IPR008042">
    <property type="entry name" value="Retrotrans_Pao"/>
</dbReference>
<evidence type="ECO:0000256" key="13">
    <source>
        <dbReference type="ARBA" id="ARBA00023136"/>
    </source>
</evidence>
<dbReference type="PROSITE" id="PS00086">
    <property type="entry name" value="CYTOCHROME_P450"/>
    <property type="match status" value="1"/>
</dbReference>
<dbReference type="InterPro" id="IPR050182">
    <property type="entry name" value="Cytochrome_P450_fam2"/>
</dbReference>
<feature type="binding site" description="axial binding residue" evidence="14">
    <location>
        <position position="657"/>
    </location>
    <ligand>
        <name>heme</name>
        <dbReference type="ChEBI" id="CHEBI:30413"/>
    </ligand>
    <ligandPart>
        <name>Fe</name>
        <dbReference type="ChEBI" id="CHEBI:18248"/>
    </ligandPart>
</feature>
<evidence type="ECO:0000256" key="9">
    <source>
        <dbReference type="ARBA" id="ARBA00022848"/>
    </source>
</evidence>
<dbReference type="InterPro" id="IPR036396">
    <property type="entry name" value="Cyt_P450_sf"/>
</dbReference>
<dbReference type="PRINTS" id="PR00385">
    <property type="entry name" value="P450"/>
</dbReference>
<organism evidence="15 16">
    <name type="scientific">Nephila pilipes</name>
    <name type="common">Giant wood spider</name>
    <name type="synonym">Nephila maculata</name>
    <dbReference type="NCBI Taxonomy" id="299642"/>
    <lineage>
        <taxon>Eukaryota</taxon>
        <taxon>Metazoa</taxon>
        <taxon>Ecdysozoa</taxon>
        <taxon>Arthropoda</taxon>
        <taxon>Chelicerata</taxon>
        <taxon>Arachnida</taxon>
        <taxon>Araneae</taxon>
        <taxon>Araneomorphae</taxon>
        <taxon>Entelegynae</taxon>
        <taxon>Araneoidea</taxon>
        <taxon>Nephilidae</taxon>
        <taxon>Nephila</taxon>
    </lineage>
</organism>
<dbReference type="GO" id="GO:0005789">
    <property type="term" value="C:endoplasmic reticulum membrane"/>
    <property type="evidence" value="ECO:0007669"/>
    <property type="project" value="UniProtKB-SubCell"/>
</dbReference>
<dbReference type="GO" id="GO:0006805">
    <property type="term" value="P:xenobiotic metabolic process"/>
    <property type="evidence" value="ECO:0007669"/>
    <property type="project" value="TreeGrafter"/>
</dbReference>
<evidence type="ECO:0000256" key="4">
    <source>
        <dbReference type="ARBA" id="ARBA00004406"/>
    </source>
</evidence>
<name>A0A8X6TKN0_NEPPI</name>
<dbReference type="Pfam" id="PF00067">
    <property type="entry name" value="p450"/>
    <property type="match status" value="1"/>
</dbReference>
<evidence type="ECO:0000313" key="15">
    <source>
        <dbReference type="EMBL" id="GFT20799.1"/>
    </source>
</evidence>
<evidence type="ECO:0000256" key="2">
    <source>
        <dbReference type="ARBA" id="ARBA00003690"/>
    </source>
</evidence>
<dbReference type="OrthoDB" id="3934656at2759"/>
<evidence type="ECO:0000313" key="16">
    <source>
        <dbReference type="Proteomes" id="UP000887013"/>
    </source>
</evidence>
<keyword evidence="10" id="KW-0560">Oxidoreductase</keyword>
<accession>A0A8X6TKN0</accession>
<comment type="subcellular location">
    <subcellularLocation>
        <location evidence="4">Endoplasmic reticulum membrane</location>
        <topology evidence="4">Peripheral membrane protein</topology>
    </subcellularLocation>
    <subcellularLocation>
        <location evidence="3">Microsome membrane</location>
        <topology evidence="3">Peripheral membrane protein</topology>
    </subcellularLocation>
</comment>
<proteinExistence type="inferred from homology"/>
<comment type="caution">
    <text evidence="15">The sequence shown here is derived from an EMBL/GenBank/DDBJ whole genome shotgun (WGS) entry which is preliminary data.</text>
</comment>
<dbReference type="Proteomes" id="UP000887013">
    <property type="component" value="Unassembled WGS sequence"/>
</dbReference>
<evidence type="ECO:0000256" key="3">
    <source>
        <dbReference type="ARBA" id="ARBA00004174"/>
    </source>
</evidence>
<dbReference type="GO" id="GO:0005506">
    <property type="term" value="F:iron ion binding"/>
    <property type="evidence" value="ECO:0007669"/>
    <property type="project" value="InterPro"/>
</dbReference>
<comment type="similarity">
    <text evidence="5">Belongs to the cytochrome P450 family.</text>
</comment>
<evidence type="ECO:0000256" key="10">
    <source>
        <dbReference type="ARBA" id="ARBA00023002"/>
    </source>
</evidence>
<comment type="cofactor">
    <cofactor evidence="1 14">
        <name>heme</name>
        <dbReference type="ChEBI" id="CHEBI:30413"/>
    </cofactor>
</comment>
<evidence type="ECO:0000256" key="12">
    <source>
        <dbReference type="ARBA" id="ARBA00023033"/>
    </source>
</evidence>
<dbReference type="InterPro" id="IPR017972">
    <property type="entry name" value="Cyt_P450_CS"/>
</dbReference>
<dbReference type="PANTHER" id="PTHR24300">
    <property type="entry name" value="CYTOCHROME P450 508A4-RELATED"/>
    <property type="match status" value="1"/>
</dbReference>
<dbReference type="GO" id="GO:0016712">
    <property type="term" value="F:oxidoreductase activity, acting on paired donors, with incorporation or reduction of molecular oxygen, reduced flavin or flavoprotein as one donor, and incorporation of one atom of oxygen"/>
    <property type="evidence" value="ECO:0007669"/>
    <property type="project" value="TreeGrafter"/>
</dbReference>
<dbReference type="Gene3D" id="1.10.630.10">
    <property type="entry name" value="Cytochrome P450"/>
    <property type="match status" value="1"/>
</dbReference>